<organism evidence="2 3">
    <name type="scientific">Trujillonella endophytica</name>
    <dbReference type="NCBI Taxonomy" id="673521"/>
    <lineage>
        <taxon>Bacteria</taxon>
        <taxon>Bacillati</taxon>
        <taxon>Actinomycetota</taxon>
        <taxon>Actinomycetes</taxon>
        <taxon>Geodermatophilales</taxon>
        <taxon>Geodermatophilaceae</taxon>
        <taxon>Trujillonella</taxon>
    </lineage>
</organism>
<evidence type="ECO:0000313" key="3">
    <source>
        <dbReference type="Proteomes" id="UP000198960"/>
    </source>
</evidence>
<dbReference type="AlphaFoldDB" id="A0A1H8TZU8"/>
<feature type="domain" description="Molybdenum cofactor sulfurase middle" evidence="1">
    <location>
        <begin position="1"/>
        <end position="74"/>
    </location>
</feature>
<evidence type="ECO:0000259" key="1">
    <source>
        <dbReference type="Pfam" id="PF03476"/>
    </source>
</evidence>
<dbReference type="InterPro" id="IPR005303">
    <property type="entry name" value="MOCOS_middle"/>
</dbReference>
<protein>
    <recommendedName>
        <fullName evidence="1">Molybdenum cofactor sulfurase middle domain-containing protein</fullName>
    </recommendedName>
</protein>
<dbReference type="InterPro" id="IPR011037">
    <property type="entry name" value="Pyrv_Knase-like_insert_dom_sf"/>
</dbReference>
<reference evidence="3" key="1">
    <citation type="submission" date="2016-10" db="EMBL/GenBank/DDBJ databases">
        <authorList>
            <person name="Varghese N."/>
            <person name="Submissions S."/>
        </authorList>
    </citation>
    <scope>NUCLEOTIDE SEQUENCE [LARGE SCALE GENOMIC DNA]</scope>
    <source>
        <strain evidence="3">DSM 45413</strain>
    </source>
</reference>
<keyword evidence="3" id="KW-1185">Reference proteome</keyword>
<dbReference type="EMBL" id="FOEE01000007">
    <property type="protein sequence ID" value="SEO96124.1"/>
    <property type="molecule type" value="Genomic_DNA"/>
</dbReference>
<dbReference type="Pfam" id="PF03476">
    <property type="entry name" value="MOSC_N"/>
    <property type="match status" value="1"/>
</dbReference>
<accession>A0A1H8TZU8</accession>
<dbReference type="OrthoDB" id="9793178at2"/>
<name>A0A1H8TZU8_9ACTN</name>
<evidence type="ECO:0000313" key="2">
    <source>
        <dbReference type="EMBL" id="SEO96124.1"/>
    </source>
</evidence>
<dbReference type="SUPFAM" id="SSF50800">
    <property type="entry name" value="PK beta-barrel domain-like"/>
    <property type="match status" value="1"/>
</dbReference>
<proteinExistence type="predicted"/>
<dbReference type="STRING" id="673521.SAMN05660991_02554"/>
<sequence length="189" mass="19579">MGRVEQIAVYPVKSLAGRTVPAARVEVEGLRGDRAYAVVDAATGERVAARTSPRLREVVATGDADADSATLTAVLGRPVRLAPSAGGPQVDAAAVHLVSRQAVDRAAAGEVPVGCSAEDPRANLLLELAADDGDERTWVGRRLRVGEALLRVTRLPRHCLGVYAEVLEPGEVAVGDPVGLDDAPPAAGR</sequence>
<dbReference type="Proteomes" id="UP000198960">
    <property type="component" value="Unassembled WGS sequence"/>
</dbReference>
<gene>
    <name evidence="2" type="ORF">SAMN05660991_02554</name>
</gene>